<sequence length="258" mass="28205">MGIRALEARGWTRFDATPESLNWVRAAHGAGRKVLADPAMRAKWLQCEGTWFVGVDVMPSAPDGSIDGVPLAGPAIDALSPLPDLHRAQLSVTYPGYPRPRNGESEAGFRYRLRRDAAHVDGIVAQGADRRRYILEPHAWILGLPLSEADPTASPLVVWEGSHKVMRAALRQALDGHPPEEWHAVDVTEVYAAARRTCFETCPRVTLPAAPGEAILLHRQTLHGIAPWQEGAKAPPEGRMMAYFRPQMAGGVAAWLQP</sequence>
<protein>
    <recommendedName>
        <fullName evidence="3">Phytanoyl-CoA dioxygenase (PhyH)</fullName>
    </recommendedName>
</protein>
<accession>A0A222E8A8</accession>
<evidence type="ECO:0000313" key="2">
    <source>
        <dbReference type="Proteomes" id="UP000203589"/>
    </source>
</evidence>
<reference evidence="1 2" key="1">
    <citation type="submission" date="2017-07" db="EMBL/GenBank/DDBJ databases">
        <title>Genome Sequence of Antarctobacter heliothermus Strain SMS3 Isolated from a culture of the Diatom Skeletonema marinoi.</title>
        <authorList>
            <person name="Topel M."/>
            <person name="Pinder M.I.M."/>
            <person name="Johansson O.N."/>
            <person name="Kourtchenko O."/>
            <person name="Godhe A."/>
            <person name="Clarke A.K."/>
        </authorList>
    </citation>
    <scope>NUCLEOTIDE SEQUENCE [LARGE SCALE GENOMIC DNA]</scope>
    <source>
        <strain evidence="1 2">SMS3</strain>
    </source>
</reference>
<evidence type="ECO:0000313" key="1">
    <source>
        <dbReference type="EMBL" id="ASP22435.1"/>
    </source>
</evidence>
<dbReference type="KEGG" id="aht:ANTHELSMS3_03814"/>
<dbReference type="AlphaFoldDB" id="A0A222E8A8"/>
<gene>
    <name evidence="1" type="ORF">ANTHELSMS3_03814</name>
</gene>
<dbReference type="EMBL" id="CP022540">
    <property type="protein sequence ID" value="ASP22435.1"/>
    <property type="molecule type" value="Genomic_DNA"/>
</dbReference>
<dbReference type="Gene3D" id="2.60.120.620">
    <property type="entry name" value="q2cbj1_9rhob like domain"/>
    <property type="match status" value="1"/>
</dbReference>
<organism evidence="1 2">
    <name type="scientific">Antarctobacter heliothermus</name>
    <dbReference type="NCBI Taxonomy" id="74033"/>
    <lineage>
        <taxon>Bacteria</taxon>
        <taxon>Pseudomonadati</taxon>
        <taxon>Pseudomonadota</taxon>
        <taxon>Alphaproteobacteria</taxon>
        <taxon>Rhodobacterales</taxon>
        <taxon>Roseobacteraceae</taxon>
        <taxon>Antarctobacter</taxon>
    </lineage>
</organism>
<name>A0A222E8A8_9RHOB</name>
<dbReference type="SUPFAM" id="SSF51197">
    <property type="entry name" value="Clavaminate synthase-like"/>
    <property type="match status" value="1"/>
</dbReference>
<evidence type="ECO:0008006" key="3">
    <source>
        <dbReference type="Google" id="ProtNLM"/>
    </source>
</evidence>
<proteinExistence type="predicted"/>
<dbReference type="Proteomes" id="UP000203589">
    <property type="component" value="Chromosome"/>
</dbReference>
<keyword evidence="2" id="KW-1185">Reference proteome</keyword>